<dbReference type="Proteomes" id="UP000076632">
    <property type="component" value="Unassembled WGS sequence"/>
</dbReference>
<dbReference type="OrthoDB" id="5306976at2759"/>
<feature type="compositionally biased region" description="Gly residues" evidence="1">
    <location>
        <begin position="452"/>
        <end position="462"/>
    </location>
</feature>
<feature type="region of interest" description="Disordered" evidence="1">
    <location>
        <begin position="116"/>
        <end position="136"/>
    </location>
</feature>
<feature type="compositionally biased region" description="Basic and acidic residues" evidence="1">
    <location>
        <begin position="566"/>
        <end position="579"/>
    </location>
</feature>
<feature type="compositionally biased region" description="Polar residues" evidence="1">
    <location>
        <begin position="373"/>
        <end position="383"/>
    </location>
</feature>
<feature type="compositionally biased region" description="Basic and acidic residues" evidence="1">
    <location>
        <begin position="589"/>
        <end position="614"/>
    </location>
</feature>
<gene>
    <name evidence="2" type="ORF">L228DRAFT_277919</name>
</gene>
<accession>A0A165G271</accession>
<dbReference type="RefSeq" id="XP_018187208.1">
    <property type="nucleotide sequence ID" value="XM_018335635.1"/>
</dbReference>
<feature type="region of interest" description="Disordered" evidence="1">
    <location>
        <begin position="294"/>
        <end position="316"/>
    </location>
</feature>
<name>A0A165G271_XYLHT</name>
<feature type="region of interest" description="Disordered" evidence="1">
    <location>
        <begin position="367"/>
        <end position="429"/>
    </location>
</feature>
<feature type="compositionally biased region" description="Basic and acidic residues" evidence="1">
    <location>
        <begin position="393"/>
        <end position="403"/>
    </location>
</feature>
<evidence type="ECO:0000313" key="3">
    <source>
        <dbReference type="Proteomes" id="UP000076632"/>
    </source>
</evidence>
<feature type="compositionally biased region" description="Acidic residues" evidence="1">
    <location>
        <begin position="168"/>
        <end position="187"/>
    </location>
</feature>
<reference evidence="2 3" key="1">
    <citation type="journal article" date="2016" name="Fungal Biol.">
        <title>The genome of Xylona heveae provides a window into fungal endophytism.</title>
        <authorList>
            <person name="Gazis R."/>
            <person name="Kuo A."/>
            <person name="Riley R."/>
            <person name="LaButti K."/>
            <person name="Lipzen A."/>
            <person name="Lin J."/>
            <person name="Amirebrahimi M."/>
            <person name="Hesse C.N."/>
            <person name="Spatafora J.W."/>
            <person name="Henrissat B."/>
            <person name="Hainaut M."/>
            <person name="Grigoriev I.V."/>
            <person name="Hibbett D.S."/>
        </authorList>
    </citation>
    <scope>NUCLEOTIDE SEQUENCE [LARGE SCALE GENOMIC DNA]</scope>
    <source>
        <strain evidence="2 3">TC161</strain>
    </source>
</reference>
<feature type="compositionally biased region" description="Low complexity" evidence="1">
    <location>
        <begin position="126"/>
        <end position="136"/>
    </location>
</feature>
<keyword evidence="3" id="KW-1185">Reference proteome</keyword>
<evidence type="ECO:0000313" key="2">
    <source>
        <dbReference type="EMBL" id="KZF21653.1"/>
    </source>
</evidence>
<feature type="region of interest" description="Disordered" evidence="1">
    <location>
        <begin position="150"/>
        <end position="235"/>
    </location>
</feature>
<dbReference type="InParanoid" id="A0A165G271"/>
<organism evidence="2 3">
    <name type="scientific">Xylona heveae (strain CBS 132557 / TC161)</name>
    <dbReference type="NCBI Taxonomy" id="1328760"/>
    <lineage>
        <taxon>Eukaryota</taxon>
        <taxon>Fungi</taxon>
        <taxon>Dikarya</taxon>
        <taxon>Ascomycota</taxon>
        <taxon>Pezizomycotina</taxon>
        <taxon>Xylonomycetes</taxon>
        <taxon>Xylonales</taxon>
        <taxon>Xylonaceae</taxon>
        <taxon>Xylona</taxon>
    </lineage>
</organism>
<dbReference type="GeneID" id="28900772"/>
<dbReference type="AlphaFoldDB" id="A0A165G271"/>
<evidence type="ECO:0000256" key="1">
    <source>
        <dbReference type="SAM" id="MobiDB-lite"/>
    </source>
</evidence>
<feature type="compositionally biased region" description="Basic residues" evidence="1">
    <location>
        <begin position="531"/>
        <end position="545"/>
    </location>
</feature>
<dbReference type="EMBL" id="KV407460">
    <property type="protein sequence ID" value="KZF21653.1"/>
    <property type="molecule type" value="Genomic_DNA"/>
</dbReference>
<feature type="region of interest" description="Disordered" evidence="1">
    <location>
        <begin position="446"/>
        <end position="626"/>
    </location>
</feature>
<sequence>MPRQQRDPNKMPRHNWRRYELIALAGLITKNEHLAGDLHVATKLNEALNQFDYGGDIDKSEVSFMVKRILRECPAFMRMLHRSRVTKLTKTLKATFFRSLAAADSRRKKLIAARHTSEIEQSNAQNGRNGNIDINDVGNGRVLPSIEAEDGVSNGQSSAAATQAWGGGDEEGDAACQDEDDFYDPDPESLFVPEGPNWLERLGAGQTYEQSHASDSAFPAERPALSTGWGGQDIEEDDTDSLYVMERGSGWKPVVHGGHDCGSGNDEMEWKGASSPSQTRMRLNSLGEEEYKTLSPAARPEHQEVATPSTAAKPRLSGRFLVSLDPSSPLRAQEMTDESSGHDQIRDIQSVTNWVLSQGAYLEDVQEEHAQVEQDNVPLQTGGHSEDDEDEDVNWRVESRNSTESDTEMAEGDQSMNDGRVSRQGHRHHPYRAHLRRRHAGYSFNSHSNGGAPHGSGVGNHGGLHITSNSSGPAPFDPFHPGASGSYDRPTMMGESSSHHSIVSGGLSSDASGNTFRFGADSGNANNSPRSRSRSRSRSRGRQPRGNRFVPGSEMHTIVEEGSSPYDDRRIRREQSSRRAEHHHHHYHRDRDQASDPQNDSREHEQMYDEHDNQGNEDIPWGGTDE</sequence>
<proteinExistence type="predicted"/>
<protein>
    <submittedName>
        <fullName evidence="2">Uncharacterized protein</fullName>
    </submittedName>
</protein>
<feature type="compositionally biased region" description="Polar residues" evidence="1">
    <location>
        <begin position="494"/>
        <end position="515"/>
    </location>
</feature>